<evidence type="ECO:0008006" key="3">
    <source>
        <dbReference type="Google" id="ProtNLM"/>
    </source>
</evidence>
<sequence>MAENLDQRSDPSLDADTLRAGLDECLSNIQGESSFALFEALDNAPNPGLYLKNGGGVGLPLSDRDAEAIAPFGKREKTLVDTSVRKTWEVSPGDFELRNPAWIPFVQTIIKKVSAGLGVDATSNRVSAELYKMLLYDEGALFKPHQDSEKAPLRRFSGVAHEVKPVLSGRRLVLTYNLIHDTLGSNELCANSDTAMVKLRLLLPSWIKGLEGYDMPATLAYLLEHQHGRLKSHDQKVVSHLEEACEEFGLCFYLANLETKISGGCDDMWDDDGWGGGTREITDETDRNATLETVVELDGTKIAKSVYLDEESFIQVDAFDGQGPDDEDCSGFTGNEGVSTTHFYHRTVALLVPKDYKIEFFLGQETRLTEINSNSNPDLEPTKSKTLSWIERLSAKSIENPEDHSTKEGLEAICNIVRSRLDAWETWPERARQTKRPPYCSEILARFMIVSVELDHRSLFPASFEAWAGKDIQVPRSGIPGHFQTGYQRTSFNVQNYSEHWASYVGKASYCIIERDSQRDPSTTIQSTCPLGEKGSAVVWQ</sequence>
<comment type="caution">
    <text evidence="1">The sequence shown here is derived from an EMBL/GenBank/DDBJ whole genome shotgun (WGS) entry which is preliminary data.</text>
</comment>
<dbReference type="PANTHER" id="PTHR33099:SF7">
    <property type="entry name" value="MYND-TYPE DOMAIN-CONTAINING PROTEIN"/>
    <property type="match status" value="1"/>
</dbReference>
<dbReference type="AlphaFoldDB" id="A0A8T9BUB8"/>
<reference evidence="1 2" key="1">
    <citation type="submission" date="2018-05" db="EMBL/GenBank/DDBJ databases">
        <title>Genome sequencing and assembly of the regulated plant pathogen Lachnellula willkommii and related sister species for the development of diagnostic species identification markers.</title>
        <authorList>
            <person name="Giroux E."/>
            <person name="Bilodeau G."/>
        </authorList>
    </citation>
    <scope>NUCLEOTIDE SEQUENCE [LARGE SCALE GENOMIC DNA]</scope>
    <source>
        <strain evidence="1 2">CBS 268.59</strain>
    </source>
</reference>
<protein>
    <recommendedName>
        <fullName evidence="3">Prolyl 4-hydroxylase alpha subunit Fe(2+) 2OG dioxygenase domain-containing protein</fullName>
    </recommendedName>
</protein>
<dbReference type="OrthoDB" id="27483at2759"/>
<accession>A0A8T9BUB8</accession>
<dbReference type="PANTHER" id="PTHR33099">
    <property type="entry name" value="FE2OG DIOXYGENASE DOMAIN-CONTAINING PROTEIN"/>
    <property type="match status" value="1"/>
</dbReference>
<proteinExistence type="predicted"/>
<name>A0A8T9BUB8_9HELO</name>
<evidence type="ECO:0000313" key="1">
    <source>
        <dbReference type="EMBL" id="TVY62770.1"/>
    </source>
</evidence>
<gene>
    <name evidence="1" type="ORF">LSUE1_G009132</name>
</gene>
<dbReference type="EMBL" id="QGMK01001926">
    <property type="protein sequence ID" value="TVY62770.1"/>
    <property type="molecule type" value="Genomic_DNA"/>
</dbReference>
<dbReference type="Proteomes" id="UP000469558">
    <property type="component" value="Unassembled WGS sequence"/>
</dbReference>
<evidence type="ECO:0000313" key="2">
    <source>
        <dbReference type="Proteomes" id="UP000469558"/>
    </source>
</evidence>
<keyword evidence="2" id="KW-1185">Reference proteome</keyword>
<organism evidence="1 2">
    <name type="scientific">Lachnellula suecica</name>
    <dbReference type="NCBI Taxonomy" id="602035"/>
    <lineage>
        <taxon>Eukaryota</taxon>
        <taxon>Fungi</taxon>
        <taxon>Dikarya</taxon>
        <taxon>Ascomycota</taxon>
        <taxon>Pezizomycotina</taxon>
        <taxon>Leotiomycetes</taxon>
        <taxon>Helotiales</taxon>
        <taxon>Lachnaceae</taxon>
        <taxon>Lachnellula</taxon>
    </lineage>
</organism>